<evidence type="ECO:0000256" key="2">
    <source>
        <dbReference type="ARBA" id="ARBA00023266"/>
    </source>
</evidence>
<evidence type="ECO:0000256" key="3">
    <source>
        <dbReference type="RuleBase" id="RU369071"/>
    </source>
</evidence>
<dbReference type="GO" id="GO:0016020">
    <property type="term" value="C:membrane"/>
    <property type="evidence" value="ECO:0007669"/>
    <property type="project" value="UniProtKB-SubCell"/>
</dbReference>
<keyword evidence="3" id="KW-0813">Transport</keyword>
<keyword evidence="3" id="KW-0472">Membrane</keyword>
<dbReference type="Ensembl" id="ENSLLET00000048335.1">
    <property type="protein sequence ID" value="ENSLLEP00000046495.1"/>
    <property type="gene ID" value="ENSLLEG00000029198.1"/>
</dbReference>
<keyword evidence="3" id="KW-0653">Protein transport</keyword>
<name>A0A8C5R4F8_9ANUR</name>
<comment type="similarity">
    <text evidence="1 3">Belongs to the selenium-binding protein family.</text>
</comment>
<reference evidence="4" key="1">
    <citation type="submission" date="2025-08" db="UniProtKB">
        <authorList>
            <consortium name="Ensembl"/>
        </authorList>
    </citation>
    <scope>IDENTIFICATION</scope>
</reference>
<organism evidence="4 5">
    <name type="scientific">Leptobrachium leishanense</name>
    <name type="common">Leishan spiny toad</name>
    <dbReference type="NCBI Taxonomy" id="445787"/>
    <lineage>
        <taxon>Eukaryota</taxon>
        <taxon>Metazoa</taxon>
        <taxon>Chordata</taxon>
        <taxon>Craniata</taxon>
        <taxon>Vertebrata</taxon>
        <taxon>Euteleostomi</taxon>
        <taxon>Amphibia</taxon>
        <taxon>Batrachia</taxon>
        <taxon>Anura</taxon>
        <taxon>Pelobatoidea</taxon>
        <taxon>Megophryidae</taxon>
        <taxon>Leptobrachium</taxon>
    </lineage>
</organism>
<dbReference type="Pfam" id="PF05694">
    <property type="entry name" value="SBP56"/>
    <property type="match status" value="1"/>
</dbReference>
<dbReference type="PANTHER" id="PTHR23300">
    <property type="entry name" value="METHANETHIOL OXIDASE"/>
    <property type="match status" value="1"/>
</dbReference>
<dbReference type="GO" id="GO:0005634">
    <property type="term" value="C:nucleus"/>
    <property type="evidence" value="ECO:0007669"/>
    <property type="project" value="UniProtKB-SubCell"/>
</dbReference>
<keyword evidence="3" id="KW-0963">Cytoplasm</keyword>
<keyword evidence="2 3" id="KW-0711">Selenium</keyword>
<comment type="catalytic activity">
    <reaction evidence="3">
        <text>methanethiol + O2 + H2O = hydrogen sulfide + formaldehyde + H2O2 + H(+)</text>
        <dbReference type="Rhea" id="RHEA:11812"/>
        <dbReference type="ChEBI" id="CHEBI:15377"/>
        <dbReference type="ChEBI" id="CHEBI:15378"/>
        <dbReference type="ChEBI" id="CHEBI:15379"/>
        <dbReference type="ChEBI" id="CHEBI:16007"/>
        <dbReference type="ChEBI" id="CHEBI:16240"/>
        <dbReference type="ChEBI" id="CHEBI:16842"/>
        <dbReference type="ChEBI" id="CHEBI:29919"/>
        <dbReference type="EC" id="1.8.3.4"/>
    </reaction>
</comment>
<evidence type="ECO:0000256" key="1">
    <source>
        <dbReference type="ARBA" id="ARBA00005606"/>
    </source>
</evidence>
<dbReference type="GO" id="GO:0005829">
    <property type="term" value="C:cytosol"/>
    <property type="evidence" value="ECO:0007669"/>
    <property type="project" value="UniProtKB-SubCell"/>
</dbReference>
<evidence type="ECO:0000313" key="4">
    <source>
        <dbReference type="Ensembl" id="ENSLLEP00000046495.1"/>
    </source>
</evidence>
<dbReference type="OrthoDB" id="10252446at2759"/>
<comment type="function">
    <text evidence="3">Catalyzes the oxidation of methanethiol, an organosulfur compound known to be produced in substantial amounts by gut bacteria. Selenium-binding protein which may be involved in the sensing of reactive xenobiotics in the cytoplasm. May be involved in intra-Golgi protein transport.</text>
</comment>
<protein>
    <recommendedName>
        <fullName evidence="3">Methanethiol oxidase</fullName>
        <shortName evidence="3">MTO</shortName>
        <ecNumber evidence="3">1.8.3.4</ecNumber>
    </recommendedName>
    <alternativeName>
        <fullName evidence="3">Selenium-binding protein 1</fullName>
    </alternativeName>
</protein>
<sequence length="465" mass="52049">MSGQTRLKKVPVSRLLDQSVQHFKARIWFLSTRIVGSHGPLNNVSGYSQPANGIHSLPMPNLNDELLYSGWNTCSSCFGDSTNTRDKLILPCLMSSRIYVIDVGTEPRASRIHMVVEPEEVFQKTGLANLHTSHCLGCGEIMISFLGDPSGNGKGINTFIMYLWIPHSIYRGSAFHDNEDWERRLCLGEHCNFWWVPVVAGSISSWWTWAAPPSMVVSNRRCGCWVPANHHFLAGHYGHRMHVWDWTKHTCIQTMDFGEDEQILLGIRFLHNSAAMEAMMCCSLSSSVHRVYKDEIGKWTTEKVIQVPSKKVKGWALPDMPCHGADVTLHLGQYIHDLGQYIHDNTVVPPCVSFVSLPKGALTTCPPSGFATGKAGSWGPTDDTAQFGWERLYVTTSLFSTWDKQFYPEMVKEGLVLMQVDMDTENGGLKTNPNFLVDFGKEPDGPTLAHEPRYPGGDCTSDIWV</sequence>
<keyword evidence="3" id="KW-0539">Nucleus</keyword>
<dbReference type="GO" id="GO:0018549">
    <property type="term" value="F:methanethiol oxidase activity"/>
    <property type="evidence" value="ECO:0007669"/>
    <property type="project" value="UniProtKB-UniRule"/>
</dbReference>
<dbReference type="GeneTree" id="ENSGT00390000014244"/>
<comment type="pathway">
    <text evidence="3">Organosulfur degradation.</text>
</comment>
<keyword evidence="3" id="KW-0007">Acetylation</keyword>
<dbReference type="PANTHER" id="PTHR23300:SF0">
    <property type="entry name" value="METHANETHIOL OXIDASE"/>
    <property type="match status" value="1"/>
</dbReference>
<comment type="subcellular location">
    <subcellularLocation>
        <location evidence="3">Nucleus</location>
    </subcellularLocation>
    <subcellularLocation>
        <location evidence="3">Cytoplasm</location>
        <location evidence="3">Cytosol</location>
    </subcellularLocation>
    <subcellularLocation>
        <location evidence="3">Membrane</location>
        <topology evidence="3">Peripheral membrane protein</topology>
    </subcellularLocation>
    <text evidence="3">May associate with Golgi membrane. May associate with the membrane of autophagosomes.</text>
</comment>
<dbReference type="GO" id="GO:0008430">
    <property type="term" value="F:selenium binding"/>
    <property type="evidence" value="ECO:0007669"/>
    <property type="project" value="UniProtKB-UniRule"/>
</dbReference>
<dbReference type="GO" id="GO:0015031">
    <property type="term" value="P:protein transport"/>
    <property type="evidence" value="ECO:0007669"/>
    <property type="project" value="UniProtKB-UniRule"/>
</dbReference>
<keyword evidence="5" id="KW-1185">Reference proteome</keyword>
<accession>A0A8C5R4F8</accession>
<reference evidence="4" key="2">
    <citation type="submission" date="2025-09" db="UniProtKB">
        <authorList>
            <consortium name="Ensembl"/>
        </authorList>
    </citation>
    <scope>IDENTIFICATION</scope>
</reference>
<evidence type="ECO:0000313" key="5">
    <source>
        <dbReference type="Proteomes" id="UP000694569"/>
    </source>
</evidence>
<dbReference type="AlphaFoldDB" id="A0A8C5R4F8"/>
<dbReference type="Proteomes" id="UP000694569">
    <property type="component" value="Unplaced"/>
</dbReference>
<dbReference type="InterPro" id="IPR008826">
    <property type="entry name" value="Se-bd"/>
</dbReference>
<proteinExistence type="inferred from homology"/>
<keyword evidence="3" id="KW-0560">Oxidoreductase</keyword>
<dbReference type="EC" id="1.8.3.4" evidence="3"/>